<reference evidence="13" key="2">
    <citation type="submission" date="2021-04" db="EMBL/GenBank/DDBJ databases">
        <authorList>
            <person name="Gilroy R."/>
        </authorList>
    </citation>
    <scope>NUCLEOTIDE SEQUENCE</scope>
    <source>
        <strain evidence="13">ChiSxjej3B15-24422</strain>
    </source>
</reference>
<dbReference type="AlphaFoldDB" id="A0A9D1YPX8"/>
<organism evidence="13 14">
    <name type="scientific">Candidatus Eisenbergiella pullistercoris</name>
    <dbReference type="NCBI Taxonomy" id="2838555"/>
    <lineage>
        <taxon>Bacteria</taxon>
        <taxon>Bacillati</taxon>
        <taxon>Bacillota</taxon>
        <taxon>Clostridia</taxon>
        <taxon>Lachnospirales</taxon>
        <taxon>Lachnospiraceae</taxon>
        <taxon>Eisenbergiella</taxon>
    </lineage>
</organism>
<evidence type="ECO:0000256" key="8">
    <source>
        <dbReference type="ARBA" id="ARBA00023027"/>
    </source>
</evidence>
<dbReference type="NCBIfam" id="TIGR00676">
    <property type="entry name" value="fadh2"/>
    <property type="match status" value="1"/>
</dbReference>
<dbReference type="Pfam" id="PF02219">
    <property type="entry name" value="MTHFR"/>
    <property type="match status" value="1"/>
</dbReference>
<evidence type="ECO:0000256" key="1">
    <source>
        <dbReference type="ARBA" id="ARBA00001974"/>
    </source>
</evidence>
<keyword evidence="9" id="KW-0486">Methionine biosynthesis</keyword>
<dbReference type="SUPFAM" id="SSF51730">
    <property type="entry name" value="FAD-linked oxidoreductase"/>
    <property type="match status" value="1"/>
</dbReference>
<evidence type="ECO:0000256" key="5">
    <source>
        <dbReference type="ARBA" id="ARBA00022630"/>
    </source>
</evidence>
<dbReference type="InterPro" id="IPR029041">
    <property type="entry name" value="FAD-linked_oxidoreductase-like"/>
</dbReference>
<dbReference type="PANTHER" id="PTHR45754">
    <property type="entry name" value="METHYLENETETRAHYDROFOLATE REDUCTASE"/>
    <property type="match status" value="1"/>
</dbReference>
<dbReference type="EMBL" id="DXDD01000086">
    <property type="protein sequence ID" value="HIY60379.1"/>
    <property type="molecule type" value="Genomic_DNA"/>
</dbReference>
<comment type="cofactor">
    <cofactor evidence="1 12">
        <name>FAD</name>
        <dbReference type="ChEBI" id="CHEBI:57692"/>
    </cofactor>
</comment>
<evidence type="ECO:0000256" key="2">
    <source>
        <dbReference type="ARBA" id="ARBA00004777"/>
    </source>
</evidence>
<dbReference type="InterPro" id="IPR004620">
    <property type="entry name" value="MTHF_reductase_bac"/>
</dbReference>
<keyword evidence="6 12" id="KW-0274">FAD</keyword>
<dbReference type="GO" id="GO:0071949">
    <property type="term" value="F:FAD binding"/>
    <property type="evidence" value="ECO:0007669"/>
    <property type="project" value="TreeGrafter"/>
</dbReference>
<gene>
    <name evidence="13" type="primary">metF</name>
    <name evidence="13" type="ORF">H9831_06855</name>
</gene>
<comment type="pathway">
    <text evidence="2 12">One-carbon metabolism; tetrahydrofolate interconversion.</text>
</comment>
<proteinExistence type="inferred from homology"/>
<name>A0A9D1YPX8_9FIRM</name>
<evidence type="ECO:0000256" key="3">
    <source>
        <dbReference type="ARBA" id="ARBA00006743"/>
    </source>
</evidence>
<dbReference type="PANTHER" id="PTHR45754:SF3">
    <property type="entry name" value="METHYLENETETRAHYDROFOLATE REDUCTASE (NADPH)"/>
    <property type="match status" value="1"/>
</dbReference>
<comment type="catalytic activity">
    <reaction evidence="11">
        <text>(6S)-5-methyl-5,6,7,8-tetrahydrofolate + NAD(+) = (6R)-5,10-methylene-5,6,7,8-tetrahydrofolate + NADH + H(+)</text>
        <dbReference type="Rhea" id="RHEA:19821"/>
        <dbReference type="ChEBI" id="CHEBI:15378"/>
        <dbReference type="ChEBI" id="CHEBI:15636"/>
        <dbReference type="ChEBI" id="CHEBI:18608"/>
        <dbReference type="ChEBI" id="CHEBI:57540"/>
        <dbReference type="ChEBI" id="CHEBI:57945"/>
        <dbReference type="EC" id="1.5.1.54"/>
    </reaction>
    <physiologicalReaction direction="right-to-left" evidence="11">
        <dbReference type="Rhea" id="RHEA:19823"/>
    </physiologicalReaction>
</comment>
<dbReference type="Proteomes" id="UP000824007">
    <property type="component" value="Unassembled WGS sequence"/>
</dbReference>
<comment type="similarity">
    <text evidence="3 12">Belongs to the methylenetetrahydrofolate reductase family.</text>
</comment>
<keyword evidence="7 12" id="KW-0560">Oxidoreductase</keyword>
<dbReference type="InterPro" id="IPR003171">
    <property type="entry name" value="Mehydrof_redctse-like"/>
</dbReference>
<keyword evidence="8" id="KW-0520">NAD</keyword>
<keyword evidence="5 12" id="KW-0285">Flavoprotein</keyword>
<accession>A0A9D1YPX8</accession>
<evidence type="ECO:0000256" key="6">
    <source>
        <dbReference type="ARBA" id="ARBA00022827"/>
    </source>
</evidence>
<evidence type="ECO:0000256" key="9">
    <source>
        <dbReference type="ARBA" id="ARBA00023167"/>
    </source>
</evidence>
<protein>
    <recommendedName>
        <fullName evidence="12">Methylenetetrahydrofolate reductase</fullName>
        <ecNumber evidence="12">1.5.1.54</ecNumber>
    </recommendedName>
</protein>
<keyword evidence="4" id="KW-0028">Amino-acid biosynthesis</keyword>
<evidence type="ECO:0000256" key="11">
    <source>
        <dbReference type="ARBA" id="ARBA00048628"/>
    </source>
</evidence>
<evidence type="ECO:0000256" key="10">
    <source>
        <dbReference type="ARBA" id="ARBA00034478"/>
    </source>
</evidence>
<dbReference type="CDD" id="cd00537">
    <property type="entry name" value="MTHFR"/>
    <property type="match status" value="1"/>
</dbReference>
<evidence type="ECO:0000313" key="13">
    <source>
        <dbReference type="EMBL" id="HIY60379.1"/>
    </source>
</evidence>
<dbReference type="Gene3D" id="3.20.20.220">
    <property type="match status" value="1"/>
</dbReference>
<reference evidence="13" key="1">
    <citation type="journal article" date="2021" name="PeerJ">
        <title>Extensive microbial diversity within the chicken gut microbiome revealed by metagenomics and culture.</title>
        <authorList>
            <person name="Gilroy R."/>
            <person name="Ravi A."/>
            <person name="Getino M."/>
            <person name="Pursley I."/>
            <person name="Horton D.L."/>
            <person name="Alikhan N.F."/>
            <person name="Baker D."/>
            <person name="Gharbi K."/>
            <person name="Hall N."/>
            <person name="Watson M."/>
            <person name="Adriaenssens E.M."/>
            <person name="Foster-Nyarko E."/>
            <person name="Jarju S."/>
            <person name="Secka A."/>
            <person name="Antonio M."/>
            <person name="Oren A."/>
            <person name="Chaudhuri R.R."/>
            <person name="La Ragione R."/>
            <person name="Hildebrand F."/>
            <person name="Pallen M.J."/>
        </authorList>
    </citation>
    <scope>NUCLEOTIDE SEQUENCE</scope>
    <source>
        <strain evidence="13">ChiSxjej3B15-24422</strain>
    </source>
</reference>
<evidence type="ECO:0000256" key="4">
    <source>
        <dbReference type="ARBA" id="ARBA00022605"/>
    </source>
</evidence>
<dbReference type="GO" id="GO:0106312">
    <property type="term" value="F:methylenetetrahydrofolate reductase (NADH) activity"/>
    <property type="evidence" value="ECO:0007669"/>
    <property type="project" value="UniProtKB-EC"/>
</dbReference>
<sequence length="284" mass="31314">MIKDIFKEKKTTLSFEVFPPKKEDDFANAFSIMDRLAVLKPDFISVTYGAGGSKSRKTLEIASYIQNQLHINALAHMTCVGSRKEDIDAVAAQMEKEGLKHVLALRGDRPADMSDEQYESRAFAHASDLIAYLKETTSLHAAGACYPEKHFEAESFEEDLRHLKEKCDAGAEFLITQLFFDNDSFLRFREAAGKAGINLPICAGIMPITTARQIGTTVSLSGSSVPKKMADMIAAYADDPDDLRKAGIEYAAEQIRGLKAEGADGIHIYTMNRPKVAAEILELI</sequence>
<dbReference type="GO" id="GO:0035999">
    <property type="term" value="P:tetrahydrofolate interconversion"/>
    <property type="evidence" value="ECO:0007669"/>
    <property type="project" value="TreeGrafter"/>
</dbReference>
<dbReference type="GO" id="GO:0005829">
    <property type="term" value="C:cytosol"/>
    <property type="evidence" value="ECO:0007669"/>
    <property type="project" value="InterPro"/>
</dbReference>
<comment type="pathway">
    <text evidence="10">Amino-acid biosynthesis; L-methionine biosynthesis via de novo pathway.</text>
</comment>
<evidence type="ECO:0000256" key="12">
    <source>
        <dbReference type="RuleBase" id="RU003862"/>
    </source>
</evidence>
<dbReference type="EC" id="1.5.1.54" evidence="12"/>
<comment type="caution">
    <text evidence="13">The sequence shown here is derived from an EMBL/GenBank/DDBJ whole genome shotgun (WGS) entry which is preliminary data.</text>
</comment>
<evidence type="ECO:0000256" key="7">
    <source>
        <dbReference type="ARBA" id="ARBA00023002"/>
    </source>
</evidence>
<dbReference type="GO" id="GO:0009086">
    <property type="term" value="P:methionine biosynthetic process"/>
    <property type="evidence" value="ECO:0007669"/>
    <property type="project" value="UniProtKB-KW"/>
</dbReference>
<evidence type="ECO:0000313" key="14">
    <source>
        <dbReference type="Proteomes" id="UP000824007"/>
    </source>
</evidence>